<dbReference type="GO" id="GO:0015562">
    <property type="term" value="F:efflux transmembrane transporter activity"/>
    <property type="evidence" value="ECO:0007669"/>
    <property type="project" value="InterPro"/>
</dbReference>
<evidence type="ECO:0000256" key="4">
    <source>
        <dbReference type="ARBA" id="ARBA00022452"/>
    </source>
</evidence>
<evidence type="ECO:0000256" key="7">
    <source>
        <dbReference type="ARBA" id="ARBA00023237"/>
    </source>
</evidence>
<dbReference type="GO" id="GO:0015288">
    <property type="term" value="F:porin activity"/>
    <property type="evidence" value="ECO:0007669"/>
    <property type="project" value="TreeGrafter"/>
</dbReference>
<evidence type="ECO:0000256" key="5">
    <source>
        <dbReference type="ARBA" id="ARBA00022692"/>
    </source>
</evidence>
<feature type="signal peptide" evidence="8">
    <location>
        <begin position="1"/>
        <end position="31"/>
    </location>
</feature>
<evidence type="ECO:0000256" key="8">
    <source>
        <dbReference type="SAM" id="SignalP"/>
    </source>
</evidence>
<keyword evidence="4" id="KW-1134">Transmembrane beta strand</keyword>
<dbReference type="AlphaFoldDB" id="A0A4V5NZ69"/>
<dbReference type="InterPro" id="IPR003423">
    <property type="entry name" value="OMP_efflux"/>
</dbReference>
<comment type="similarity">
    <text evidence="2">Belongs to the outer membrane factor (OMF) (TC 1.B.17) family.</text>
</comment>
<dbReference type="OrthoDB" id="9811587at2"/>
<comment type="caution">
    <text evidence="9">The sequence shown here is derived from an EMBL/GenBank/DDBJ whole genome shotgun (WGS) entry which is preliminary data.</text>
</comment>
<dbReference type="PANTHER" id="PTHR30026:SF20">
    <property type="entry name" value="OUTER MEMBRANE PROTEIN TOLC"/>
    <property type="match status" value="1"/>
</dbReference>
<name>A0A4V5NZ69_9SPHI</name>
<dbReference type="Proteomes" id="UP000307244">
    <property type="component" value="Unassembled WGS sequence"/>
</dbReference>
<keyword evidence="5" id="KW-0812">Transmembrane</keyword>
<keyword evidence="8" id="KW-0732">Signal</keyword>
<keyword evidence="10" id="KW-1185">Reference proteome</keyword>
<dbReference type="RefSeq" id="WP_136835475.1">
    <property type="nucleotide sequence ID" value="NZ_SWBQ01000002.1"/>
</dbReference>
<dbReference type="PANTHER" id="PTHR30026">
    <property type="entry name" value="OUTER MEMBRANE PROTEIN TOLC"/>
    <property type="match status" value="1"/>
</dbReference>
<dbReference type="Pfam" id="PF02321">
    <property type="entry name" value="OEP"/>
    <property type="match status" value="2"/>
</dbReference>
<protein>
    <submittedName>
        <fullName evidence="9">TolC family protein</fullName>
    </submittedName>
</protein>
<keyword evidence="3" id="KW-0813">Transport</keyword>
<keyword evidence="6" id="KW-0472">Membrane</keyword>
<dbReference type="GO" id="GO:1990281">
    <property type="term" value="C:efflux pump complex"/>
    <property type="evidence" value="ECO:0007669"/>
    <property type="project" value="TreeGrafter"/>
</dbReference>
<dbReference type="Gene3D" id="1.20.1600.10">
    <property type="entry name" value="Outer membrane efflux proteins (OEP)"/>
    <property type="match status" value="1"/>
</dbReference>
<gene>
    <name evidence="9" type="ORF">FA047_08100</name>
</gene>
<feature type="chain" id="PRO_5020315395" evidence="8">
    <location>
        <begin position="32"/>
        <end position="482"/>
    </location>
</feature>
<comment type="subcellular location">
    <subcellularLocation>
        <location evidence="1">Cell outer membrane</location>
    </subcellularLocation>
</comment>
<proteinExistence type="inferred from homology"/>
<reference evidence="9 10" key="1">
    <citation type="submission" date="2019-04" db="EMBL/GenBank/DDBJ databases">
        <title>Pedobacter sp. RP-3-15 sp. nov., isolated from Arctic soil.</title>
        <authorList>
            <person name="Dahal R.H."/>
            <person name="Kim D.-U."/>
        </authorList>
    </citation>
    <scope>NUCLEOTIDE SEQUENCE [LARGE SCALE GENOMIC DNA]</scope>
    <source>
        <strain evidence="9 10">RP-3-15</strain>
    </source>
</reference>
<organism evidence="9 10">
    <name type="scientific">Pedobacter frigoris</name>
    <dbReference type="NCBI Taxonomy" id="2571272"/>
    <lineage>
        <taxon>Bacteria</taxon>
        <taxon>Pseudomonadati</taxon>
        <taxon>Bacteroidota</taxon>
        <taxon>Sphingobacteriia</taxon>
        <taxon>Sphingobacteriales</taxon>
        <taxon>Sphingobacteriaceae</taxon>
        <taxon>Pedobacter</taxon>
    </lineage>
</organism>
<dbReference type="InterPro" id="IPR051906">
    <property type="entry name" value="TolC-like"/>
</dbReference>
<dbReference type="GO" id="GO:0009279">
    <property type="term" value="C:cell outer membrane"/>
    <property type="evidence" value="ECO:0007669"/>
    <property type="project" value="UniProtKB-SubCell"/>
</dbReference>
<keyword evidence="7" id="KW-0998">Cell outer membrane</keyword>
<evidence type="ECO:0000313" key="10">
    <source>
        <dbReference type="Proteomes" id="UP000307244"/>
    </source>
</evidence>
<evidence type="ECO:0000256" key="3">
    <source>
        <dbReference type="ARBA" id="ARBA00022448"/>
    </source>
</evidence>
<dbReference type="SUPFAM" id="SSF56954">
    <property type="entry name" value="Outer membrane efflux proteins (OEP)"/>
    <property type="match status" value="1"/>
</dbReference>
<evidence type="ECO:0000256" key="6">
    <source>
        <dbReference type="ARBA" id="ARBA00023136"/>
    </source>
</evidence>
<sequence length="482" mass="53699">MKRTIPSSTLSRLTLIFSLVFVTGFVQQASAQEVITIQQAIEETLNNNLQIKQARLSESLTDESLKQSKASLFPTLNGNGSYNVNFGRSLDPSTQSFSSQQFSSFNGGVSTSIDLFQGFQKLNQIKQNKLLLDADKTYTEKVKNDLVLQVITSYMQILYNKDFLVAAKQQLAVAQQQMKQQQELLDVGNKTLADIAESKSLVATAELDVTTALNALTISYITLAQLMDIPSATKYDVKPPDVSSLTGTAAVYNPEEVYEQALSLFPDIKLAAIRTEAAKKAIDIAKGAYYPSISLGAGLNTNYSSGRKTVLDVVQDGEREIGYTASGEKVLTAMFRELSETYRFNDQLRDNFGQYVGVSLQIPIFNGFRTRTTVRRSKITLMQNQNEEQLAKNNLNKVIYQAVADFRAAQSTFESATKTFNARKEAFSVIEQRYNVGLVNSLDYSTSLTNKNKAEIDMIRAKYDLLFKAKVIDYYLGKQIIF</sequence>
<evidence type="ECO:0000256" key="1">
    <source>
        <dbReference type="ARBA" id="ARBA00004442"/>
    </source>
</evidence>
<dbReference type="EMBL" id="SWBQ01000002">
    <property type="protein sequence ID" value="TKC07208.1"/>
    <property type="molecule type" value="Genomic_DNA"/>
</dbReference>
<accession>A0A4V5NZ69</accession>
<evidence type="ECO:0000313" key="9">
    <source>
        <dbReference type="EMBL" id="TKC07208.1"/>
    </source>
</evidence>
<evidence type="ECO:0000256" key="2">
    <source>
        <dbReference type="ARBA" id="ARBA00007613"/>
    </source>
</evidence>